<dbReference type="AlphaFoldDB" id="A0AA36N3Q0"/>
<dbReference type="Gene3D" id="3.40.50.150">
    <property type="entry name" value="Vaccinia Virus protein VP39"/>
    <property type="match status" value="1"/>
</dbReference>
<name>A0AA36N3Q0_9DINO</name>
<dbReference type="EMBL" id="CAUJNA010001879">
    <property type="protein sequence ID" value="CAJ1389465.1"/>
    <property type="molecule type" value="Genomic_DNA"/>
</dbReference>
<accession>A0AA36N3Q0</accession>
<feature type="domain" description="Methyltransferase type 11" evidence="1">
    <location>
        <begin position="36"/>
        <end position="132"/>
    </location>
</feature>
<reference evidence="2" key="1">
    <citation type="submission" date="2023-08" db="EMBL/GenBank/DDBJ databases">
        <authorList>
            <person name="Chen Y."/>
            <person name="Shah S."/>
            <person name="Dougan E. K."/>
            <person name="Thang M."/>
            <person name="Chan C."/>
        </authorList>
    </citation>
    <scope>NUCLEOTIDE SEQUENCE</scope>
</reference>
<dbReference type="SUPFAM" id="SSF53335">
    <property type="entry name" value="S-adenosyl-L-methionine-dependent methyltransferases"/>
    <property type="match status" value="1"/>
</dbReference>
<gene>
    <name evidence="2" type="ORF">EVOR1521_LOCUS15074</name>
</gene>
<sequence length="212" mass="23678">MGTDKISGNFAASRRFPWPFVVRWLEESQGGRLLVAGCGDGRHVDTALGLGKFEEVLAMDLSGGMLQAARRRLGSRSTEVTYLQADTRQVPLPPASVEEVLSCAVLHHLPLNESLKGLRELARVLKPGGRLLASCWDPRAKAVAKRGRPAEGAEDAFWVAWRCSDGSDVQRWYHLPSLERRTEYWSQLDLDLRRAELDGDNQVFEWVKVPAL</sequence>
<evidence type="ECO:0000259" key="1">
    <source>
        <dbReference type="Pfam" id="PF08241"/>
    </source>
</evidence>
<dbReference type="InterPro" id="IPR029063">
    <property type="entry name" value="SAM-dependent_MTases_sf"/>
</dbReference>
<dbReference type="CDD" id="cd02440">
    <property type="entry name" value="AdoMet_MTases"/>
    <property type="match status" value="1"/>
</dbReference>
<dbReference type="PANTHER" id="PTHR43861">
    <property type="entry name" value="TRANS-ACONITATE 2-METHYLTRANSFERASE-RELATED"/>
    <property type="match status" value="1"/>
</dbReference>
<dbReference type="GO" id="GO:0008757">
    <property type="term" value="F:S-adenosylmethionine-dependent methyltransferase activity"/>
    <property type="evidence" value="ECO:0007669"/>
    <property type="project" value="InterPro"/>
</dbReference>
<proteinExistence type="predicted"/>
<dbReference type="Pfam" id="PF08241">
    <property type="entry name" value="Methyltransf_11"/>
    <property type="match status" value="1"/>
</dbReference>
<organism evidence="2 3">
    <name type="scientific">Effrenium voratum</name>
    <dbReference type="NCBI Taxonomy" id="2562239"/>
    <lineage>
        <taxon>Eukaryota</taxon>
        <taxon>Sar</taxon>
        <taxon>Alveolata</taxon>
        <taxon>Dinophyceae</taxon>
        <taxon>Suessiales</taxon>
        <taxon>Symbiodiniaceae</taxon>
        <taxon>Effrenium</taxon>
    </lineage>
</organism>
<evidence type="ECO:0000313" key="3">
    <source>
        <dbReference type="Proteomes" id="UP001178507"/>
    </source>
</evidence>
<protein>
    <recommendedName>
        <fullName evidence="1">Methyltransferase type 11 domain-containing protein</fullName>
    </recommendedName>
</protein>
<evidence type="ECO:0000313" key="2">
    <source>
        <dbReference type="EMBL" id="CAJ1389465.1"/>
    </source>
</evidence>
<dbReference type="Proteomes" id="UP001178507">
    <property type="component" value="Unassembled WGS sequence"/>
</dbReference>
<keyword evidence="3" id="KW-1185">Reference proteome</keyword>
<dbReference type="InterPro" id="IPR013216">
    <property type="entry name" value="Methyltransf_11"/>
</dbReference>
<comment type="caution">
    <text evidence="2">The sequence shown here is derived from an EMBL/GenBank/DDBJ whole genome shotgun (WGS) entry which is preliminary data.</text>
</comment>